<feature type="compositionally biased region" description="Acidic residues" evidence="1">
    <location>
        <begin position="30"/>
        <end position="42"/>
    </location>
</feature>
<organism evidence="2 3">
    <name type="scientific">Parasponia andersonii</name>
    <name type="common">Sponia andersonii</name>
    <dbReference type="NCBI Taxonomy" id="3476"/>
    <lineage>
        <taxon>Eukaryota</taxon>
        <taxon>Viridiplantae</taxon>
        <taxon>Streptophyta</taxon>
        <taxon>Embryophyta</taxon>
        <taxon>Tracheophyta</taxon>
        <taxon>Spermatophyta</taxon>
        <taxon>Magnoliopsida</taxon>
        <taxon>eudicotyledons</taxon>
        <taxon>Gunneridae</taxon>
        <taxon>Pentapetalae</taxon>
        <taxon>rosids</taxon>
        <taxon>fabids</taxon>
        <taxon>Rosales</taxon>
        <taxon>Cannabaceae</taxon>
        <taxon>Parasponia</taxon>
    </lineage>
</organism>
<dbReference type="GO" id="GO:1990837">
    <property type="term" value="F:sequence-specific double-stranded DNA binding"/>
    <property type="evidence" value="ECO:0007669"/>
    <property type="project" value="TreeGrafter"/>
</dbReference>
<sequence>MGEVRRLESGLGSSPVAGGEAAQRRSKREDEEDEEEEEEEEERERKREKKIFFCQKTILPLTKTGFYKYREISKENAIPIQCHVNDPQLTKDGGENIVLSSSSSPTLEPLKVQPSTTSSNLIPKVTKRKFVKPPSIVWDHFKRDTRDSNNIRAIFNYCKKDYAFGNRKNGISNSLSHMGVCKMYPLNLDRK</sequence>
<dbReference type="PANTHER" id="PTHR34396:SF27">
    <property type="entry name" value="OS08G0208700 PROTEIN"/>
    <property type="match status" value="1"/>
</dbReference>
<name>A0A2P5DXK1_PARAD</name>
<evidence type="ECO:0000313" key="2">
    <source>
        <dbReference type="EMBL" id="PON78000.1"/>
    </source>
</evidence>
<proteinExistence type="predicted"/>
<dbReference type="GO" id="GO:0005634">
    <property type="term" value="C:nucleus"/>
    <property type="evidence" value="ECO:0007669"/>
    <property type="project" value="TreeGrafter"/>
</dbReference>
<dbReference type="EMBL" id="JXTB01000011">
    <property type="protein sequence ID" value="PON78000.1"/>
    <property type="molecule type" value="Genomic_DNA"/>
</dbReference>
<evidence type="ECO:0000256" key="1">
    <source>
        <dbReference type="SAM" id="MobiDB-lite"/>
    </source>
</evidence>
<gene>
    <name evidence="2" type="ORF">PanWU01x14_023540</name>
</gene>
<accession>A0A2P5DXK1</accession>
<dbReference type="AlphaFoldDB" id="A0A2P5DXK1"/>
<evidence type="ECO:0000313" key="3">
    <source>
        <dbReference type="Proteomes" id="UP000237105"/>
    </source>
</evidence>
<comment type="caution">
    <text evidence="2">The sequence shown here is derived from an EMBL/GenBank/DDBJ whole genome shotgun (WGS) entry which is preliminary data.</text>
</comment>
<reference evidence="3" key="1">
    <citation type="submission" date="2016-06" db="EMBL/GenBank/DDBJ databases">
        <title>Parallel loss of symbiosis genes in relatives of nitrogen-fixing non-legume Parasponia.</title>
        <authorList>
            <person name="Van Velzen R."/>
            <person name="Holmer R."/>
            <person name="Bu F."/>
            <person name="Rutten L."/>
            <person name="Van Zeijl A."/>
            <person name="Liu W."/>
            <person name="Santuari L."/>
            <person name="Cao Q."/>
            <person name="Sharma T."/>
            <person name="Shen D."/>
            <person name="Roswanjaya Y."/>
            <person name="Wardhani T."/>
            <person name="Kalhor M.S."/>
            <person name="Jansen J."/>
            <person name="Van den Hoogen J."/>
            <person name="Gungor B."/>
            <person name="Hartog M."/>
            <person name="Hontelez J."/>
            <person name="Verver J."/>
            <person name="Yang W.-C."/>
            <person name="Schijlen E."/>
            <person name="Repin R."/>
            <person name="Schilthuizen M."/>
            <person name="Schranz E."/>
            <person name="Heidstra R."/>
            <person name="Miyata K."/>
            <person name="Fedorova E."/>
            <person name="Kohlen W."/>
            <person name="Bisseling T."/>
            <person name="Smit S."/>
            <person name="Geurts R."/>
        </authorList>
    </citation>
    <scope>NUCLEOTIDE SEQUENCE [LARGE SCALE GENOMIC DNA]</scope>
    <source>
        <strain evidence="3">cv. WU1-14</strain>
    </source>
</reference>
<feature type="region of interest" description="Disordered" evidence="1">
    <location>
        <begin position="1"/>
        <end position="46"/>
    </location>
</feature>
<dbReference type="GO" id="GO:0006357">
    <property type="term" value="P:regulation of transcription by RNA polymerase II"/>
    <property type="evidence" value="ECO:0007669"/>
    <property type="project" value="TreeGrafter"/>
</dbReference>
<dbReference type="Proteomes" id="UP000237105">
    <property type="component" value="Unassembled WGS sequence"/>
</dbReference>
<evidence type="ECO:0008006" key="4">
    <source>
        <dbReference type="Google" id="ProtNLM"/>
    </source>
</evidence>
<protein>
    <recommendedName>
        <fullName evidence="4">Zinc finger, BED-type</fullName>
    </recommendedName>
</protein>
<keyword evidence="3" id="KW-1185">Reference proteome</keyword>
<dbReference type="InterPro" id="IPR053031">
    <property type="entry name" value="Cuticle_assoc_protein"/>
</dbReference>
<dbReference type="PANTHER" id="PTHR34396">
    <property type="entry name" value="OS03G0264950 PROTEIN-RELATED"/>
    <property type="match status" value="1"/>
</dbReference>